<evidence type="ECO:0000313" key="1">
    <source>
        <dbReference type="EMBL" id="CAA9361445.1"/>
    </source>
</evidence>
<dbReference type="AlphaFoldDB" id="A0A6J4MJW4"/>
<dbReference type="Gene3D" id="3.60.21.70">
    <property type="entry name" value="PhoD-like phosphatase"/>
    <property type="match status" value="1"/>
</dbReference>
<evidence type="ECO:0008006" key="2">
    <source>
        <dbReference type="Google" id="ProtNLM"/>
    </source>
</evidence>
<dbReference type="InterPro" id="IPR029052">
    <property type="entry name" value="Metallo-depent_PP-like"/>
</dbReference>
<reference evidence="1" key="1">
    <citation type="submission" date="2020-02" db="EMBL/GenBank/DDBJ databases">
        <authorList>
            <person name="Meier V. D."/>
        </authorList>
    </citation>
    <scope>NUCLEOTIDE SEQUENCE</scope>
    <source>
        <strain evidence="1">AVDCRST_MAG93</strain>
    </source>
</reference>
<feature type="non-terminal residue" evidence="1">
    <location>
        <position position="395"/>
    </location>
</feature>
<name>A0A6J4MJW4_9CHLR</name>
<sequence length="395" mass="44194">RVELENLTPRTSYNANLVVDGHSPTGTDRWLRSCSFRTLPDELPKAESGDTFNILLGSCFYEPKDPAGWVGKTFAALPKDHRPDVKFLCGDQVYLDNPWHETTFKWYLGNRKPGIFRKMLLDKYLANWSQRPGEDAGLHRLLADGANYFCSDDHEFWNNAPGFGGVGFVNTLSAGQRGWWFEEGRKLFRVFQSRSSLHGFDVGRLSVKIADTRTDRDTSGIRFMLYENIEEVKDWINSLDGPGVLVLGQPLLTADAPETFKGRIVSRFDKDLADYGQYAELKEAIRACAHSLVVLTGDVHFGRVASTLPGPDQVTKFVEVISSPMCLVTGGTTSAYEPALGLEGEEMLSSNPFGPEHQDHFATIRFSEEDHGTVNFAVSYWPIRKTDTSPIQEPA</sequence>
<dbReference type="EMBL" id="CADCTR010002585">
    <property type="protein sequence ID" value="CAA9361445.1"/>
    <property type="molecule type" value="Genomic_DNA"/>
</dbReference>
<organism evidence="1">
    <name type="scientific">uncultured Chloroflexia bacterium</name>
    <dbReference type="NCBI Taxonomy" id="1672391"/>
    <lineage>
        <taxon>Bacteria</taxon>
        <taxon>Bacillati</taxon>
        <taxon>Chloroflexota</taxon>
        <taxon>Chloroflexia</taxon>
        <taxon>environmental samples</taxon>
    </lineage>
</organism>
<accession>A0A6J4MJW4</accession>
<feature type="non-terminal residue" evidence="1">
    <location>
        <position position="1"/>
    </location>
</feature>
<gene>
    <name evidence="1" type="ORF">AVDCRST_MAG93-7681</name>
</gene>
<dbReference type="SUPFAM" id="SSF56300">
    <property type="entry name" value="Metallo-dependent phosphatases"/>
    <property type="match status" value="1"/>
</dbReference>
<protein>
    <recommendedName>
        <fullName evidence="2">PhoD-like phosphatase metallophosphatase domain-containing protein</fullName>
    </recommendedName>
</protein>
<proteinExistence type="predicted"/>
<dbReference type="InterPro" id="IPR038607">
    <property type="entry name" value="PhoD-like_sf"/>
</dbReference>